<feature type="coiled-coil region" evidence="1">
    <location>
        <begin position="850"/>
        <end position="891"/>
    </location>
</feature>
<dbReference type="OrthoDB" id="10667533at2759"/>
<name>A0A1J4KYT5_9EUKA</name>
<feature type="compositionally biased region" description="Polar residues" evidence="2">
    <location>
        <begin position="482"/>
        <end position="509"/>
    </location>
</feature>
<feature type="compositionally biased region" description="Low complexity" evidence="2">
    <location>
        <begin position="1"/>
        <end position="13"/>
    </location>
</feature>
<evidence type="ECO:0000313" key="4">
    <source>
        <dbReference type="Proteomes" id="UP000179807"/>
    </source>
</evidence>
<keyword evidence="1" id="KW-0175">Coiled coil</keyword>
<feature type="compositionally biased region" description="Basic and acidic residues" evidence="2">
    <location>
        <begin position="510"/>
        <end position="521"/>
    </location>
</feature>
<gene>
    <name evidence="3" type="ORF">TRFO_13532</name>
</gene>
<evidence type="ECO:0000256" key="2">
    <source>
        <dbReference type="SAM" id="MobiDB-lite"/>
    </source>
</evidence>
<feature type="region of interest" description="Disordered" evidence="2">
    <location>
        <begin position="482"/>
        <end position="545"/>
    </location>
</feature>
<dbReference type="Proteomes" id="UP000179807">
    <property type="component" value="Unassembled WGS sequence"/>
</dbReference>
<feature type="coiled-coil region" evidence="1">
    <location>
        <begin position="554"/>
        <end position="616"/>
    </location>
</feature>
<dbReference type="VEuPathDB" id="TrichDB:TRFO_13532"/>
<dbReference type="AlphaFoldDB" id="A0A1J4KYT5"/>
<proteinExistence type="predicted"/>
<evidence type="ECO:0000256" key="1">
    <source>
        <dbReference type="SAM" id="Coils"/>
    </source>
</evidence>
<feature type="coiled-coil region" evidence="1">
    <location>
        <begin position="205"/>
        <end position="239"/>
    </location>
</feature>
<protein>
    <submittedName>
        <fullName evidence="3">Uncharacterized protein</fullName>
    </submittedName>
</protein>
<dbReference type="RefSeq" id="XP_068369176.1">
    <property type="nucleotide sequence ID" value="XM_068497312.1"/>
</dbReference>
<feature type="compositionally biased region" description="Polar residues" evidence="2">
    <location>
        <begin position="53"/>
        <end position="87"/>
    </location>
</feature>
<feature type="compositionally biased region" description="Low complexity" evidence="2">
    <location>
        <begin position="522"/>
        <end position="532"/>
    </location>
</feature>
<feature type="compositionally biased region" description="Polar residues" evidence="2">
    <location>
        <begin position="142"/>
        <end position="155"/>
    </location>
</feature>
<dbReference type="EMBL" id="MLAK01000156">
    <property type="protein sequence ID" value="OHT16040.1"/>
    <property type="molecule type" value="Genomic_DNA"/>
</dbReference>
<feature type="compositionally biased region" description="Basic and acidic residues" evidence="2">
    <location>
        <begin position="156"/>
        <end position="167"/>
    </location>
</feature>
<reference evidence="3" key="1">
    <citation type="submission" date="2016-10" db="EMBL/GenBank/DDBJ databases">
        <authorList>
            <person name="Benchimol M."/>
            <person name="Almeida L.G."/>
            <person name="Vasconcelos A.T."/>
            <person name="Perreira-Neves A."/>
            <person name="Rosa I.A."/>
            <person name="Tasca T."/>
            <person name="Bogo M.R."/>
            <person name="de Souza W."/>
        </authorList>
    </citation>
    <scope>NUCLEOTIDE SEQUENCE [LARGE SCALE GENOMIC DNA]</scope>
    <source>
        <strain evidence="3">K</strain>
    </source>
</reference>
<feature type="coiled-coil region" evidence="1">
    <location>
        <begin position="642"/>
        <end position="725"/>
    </location>
</feature>
<evidence type="ECO:0000313" key="3">
    <source>
        <dbReference type="EMBL" id="OHT16040.1"/>
    </source>
</evidence>
<keyword evidence="4" id="KW-1185">Reference proteome</keyword>
<sequence>MENSSHFDSSSDLSNKKGSEISEESSEVDFSKNESSTSDIADESENSKELKPTESQLKSKSRSNQSKVKYNDYNFSNQISSTQTPYSQAMNEIENDRNKILTKENKELKEKINDYELIISNLEMKSNGLLIQLGEAKSEISQLQSNQKQKTIDSNLQEKDTSKNDGAKSLDELHNYVKLQSNEISSLIQQREEFMKLYQLYNSVNSKSEDIIINLNETISKLQQKQTKGQDNYTNLEKQFSEKLEENQQRLNELYEYVYNNSTQAIQEQQNDMTEELIYDKLKSIVEMNMKSMSDKGDIKEREKALHGHLENAVKFIEILVNTNSQTKGKETKTMILSQCARINQYLVDQYGIEEIEPVVNLFEAGDPETQIQTFYDFIDENDISNTPTQELYTLFCATIYVNNMLFNHLDSMQERMKIPNNKIREVQDENQRLRRFYDDVSIKLEGIADQISDYISIGPNEDVFDMISSFINGCIAHMNDQNDASNQNDKNHQQYNDESNSVSQLNNNKSHDMNMDDLRLSRNNSGGSSNKNDQRSHNSKKNDDYKILALKLKAKYLSEKEKHEKSIHKLKKTIHNLKNKLNEANESLEEAKISENALNDKINSLSIELKKQIKQNNELTFTITKLNEHNSSILKSTDQSTNDSNKKIQKMQTYIQELEQQIQNLECKTNRINQHNRLNDDLQTQYNNRIRSLESDLSKALESNEELTEKVSAMTKQKNELLQQVTKYKVSERSLNLKISQMQEYIKFKEDQNNIKSKAQVLSINTENEKKLRKSQEKVHKNEMLLKCLIEGQFNIQIKKDTTYEEMITILEKEIAKGKLFFSTETLQDAEEIRKKLNMKNTDSLLDAFNDLLLQRENENQNYEVTKEENKNIQKQLEECQSDIKNVNSIKSKLNEWETWATKMFSQIAEGSAPSHQMNDIRYALEESLLTTIGHRTTCRKMHLLRVQKALLCNFYEEVKPSQTKKKIQSMKPFMCMILFIRRLQGYSGCFPPDYRAFTIQKNSLK</sequence>
<feature type="region of interest" description="Disordered" evidence="2">
    <location>
        <begin position="1"/>
        <end position="87"/>
    </location>
</feature>
<feature type="compositionally biased region" description="Basic and acidic residues" evidence="2">
    <location>
        <begin position="533"/>
        <end position="545"/>
    </location>
</feature>
<organism evidence="3 4">
    <name type="scientific">Tritrichomonas foetus</name>
    <dbReference type="NCBI Taxonomy" id="1144522"/>
    <lineage>
        <taxon>Eukaryota</taxon>
        <taxon>Metamonada</taxon>
        <taxon>Parabasalia</taxon>
        <taxon>Tritrichomonadida</taxon>
        <taxon>Tritrichomonadidae</taxon>
        <taxon>Tritrichomonas</taxon>
    </lineage>
</organism>
<accession>A0A1J4KYT5</accession>
<dbReference type="GeneID" id="94832016"/>
<comment type="caution">
    <text evidence="3">The sequence shown here is derived from an EMBL/GenBank/DDBJ whole genome shotgun (WGS) entry which is preliminary data.</text>
</comment>
<feature type="region of interest" description="Disordered" evidence="2">
    <location>
        <begin position="142"/>
        <end position="167"/>
    </location>
</feature>